<dbReference type="GeneTree" id="ENSGT00940000163484"/>
<dbReference type="InterPro" id="IPR009003">
    <property type="entry name" value="Peptidase_S1_PA"/>
</dbReference>
<dbReference type="STRING" id="37003.ENSKMAP00000007567"/>
<protein>
    <recommendedName>
        <fullName evidence="8">trypsin</fullName>
        <ecNumber evidence="8">3.4.21.4</ecNumber>
    </recommendedName>
</protein>
<evidence type="ECO:0000256" key="8">
    <source>
        <dbReference type="ARBA" id="ARBA00038868"/>
    </source>
</evidence>
<dbReference type="PROSITE" id="PS00134">
    <property type="entry name" value="TRYPSIN_HIS"/>
    <property type="match status" value="1"/>
</dbReference>
<evidence type="ECO:0000313" key="12">
    <source>
        <dbReference type="Ensembl" id="ENSKMAP00000007567.1"/>
    </source>
</evidence>
<evidence type="ECO:0000256" key="2">
    <source>
        <dbReference type="ARBA" id="ARBA00022670"/>
    </source>
</evidence>
<keyword evidence="13" id="KW-1185">Reference proteome</keyword>
<evidence type="ECO:0000256" key="10">
    <source>
        <dbReference type="SAM" id="SignalP"/>
    </source>
</evidence>
<dbReference type="Proteomes" id="UP000264800">
    <property type="component" value="Unplaced"/>
</dbReference>
<keyword evidence="2 9" id="KW-0645">Protease</keyword>
<dbReference type="RefSeq" id="XP_017267744.1">
    <property type="nucleotide sequence ID" value="XM_017412255.3"/>
</dbReference>
<dbReference type="InterPro" id="IPR001314">
    <property type="entry name" value="Peptidase_S1A"/>
</dbReference>
<dbReference type="CDD" id="cd00190">
    <property type="entry name" value="Tryp_SPc"/>
    <property type="match status" value="1"/>
</dbReference>
<dbReference type="InterPro" id="IPR043504">
    <property type="entry name" value="Peptidase_S1_PA_chymotrypsin"/>
</dbReference>
<dbReference type="SUPFAM" id="SSF50494">
    <property type="entry name" value="Trypsin-like serine proteases"/>
    <property type="match status" value="1"/>
</dbReference>
<evidence type="ECO:0000256" key="6">
    <source>
        <dbReference type="ARBA" id="ARBA00023157"/>
    </source>
</evidence>
<evidence type="ECO:0000256" key="5">
    <source>
        <dbReference type="ARBA" id="ARBA00023145"/>
    </source>
</evidence>
<dbReference type="GO" id="GO:0005576">
    <property type="term" value="C:extracellular region"/>
    <property type="evidence" value="ECO:0007669"/>
    <property type="project" value="UniProtKB-SubCell"/>
</dbReference>
<dbReference type="Pfam" id="PF00089">
    <property type="entry name" value="Trypsin"/>
    <property type="match status" value="1"/>
</dbReference>
<dbReference type="PRINTS" id="PR00722">
    <property type="entry name" value="CHYMOTRYPSIN"/>
</dbReference>
<feature type="chain" id="PRO_5018780399" description="trypsin" evidence="10">
    <location>
        <begin position="25"/>
        <end position="262"/>
    </location>
</feature>
<dbReference type="KEGG" id="kmr:108233660"/>
<evidence type="ECO:0000256" key="3">
    <source>
        <dbReference type="ARBA" id="ARBA00022801"/>
    </source>
</evidence>
<comment type="subcellular location">
    <subcellularLocation>
        <location evidence="1">Secreted</location>
        <location evidence="1">Extracellular space</location>
    </subcellularLocation>
</comment>
<dbReference type="AlphaFoldDB" id="A0A3Q3F1L2"/>
<dbReference type="SMART" id="SM00020">
    <property type="entry name" value="Tryp_SPc"/>
    <property type="match status" value="1"/>
</dbReference>
<dbReference type="PANTHER" id="PTHR24271:SF52">
    <property type="entry name" value="GRANZYME K"/>
    <property type="match status" value="1"/>
</dbReference>
<dbReference type="EC" id="3.4.21.4" evidence="8"/>
<organism evidence="12 13">
    <name type="scientific">Kryptolebias marmoratus</name>
    <name type="common">Mangrove killifish</name>
    <name type="synonym">Rivulus marmoratus</name>
    <dbReference type="NCBI Taxonomy" id="37003"/>
    <lineage>
        <taxon>Eukaryota</taxon>
        <taxon>Metazoa</taxon>
        <taxon>Chordata</taxon>
        <taxon>Craniata</taxon>
        <taxon>Vertebrata</taxon>
        <taxon>Euteleostomi</taxon>
        <taxon>Actinopterygii</taxon>
        <taxon>Neopterygii</taxon>
        <taxon>Teleostei</taxon>
        <taxon>Neoteleostei</taxon>
        <taxon>Acanthomorphata</taxon>
        <taxon>Ovalentaria</taxon>
        <taxon>Atherinomorphae</taxon>
        <taxon>Cyprinodontiformes</taxon>
        <taxon>Rivulidae</taxon>
        <taxon>Kryptolebias</taxon>
    </lineage>
</organism>
<evidence type="ECO:0000259" key="11">
    <source>
        <dbReference type="PROSITE" id="PS50240"/>
    </source>
</evidence>
<dbReference type="OMA" id="CWIKETM"/>
<dbReference type="FunFam" id="2.40.10.10:FF:000005">
    <property type="entry name" value="Serine protease 37"/>
    <property type="match status" value="1"/>
</dbReference>
<keyword evidence="10" id="KW-0732">Signal</keyword>
<feature type="domain" description="Peptidase S1" evidence="11">
    <location>
        <begin position="27"/>
        <end position="258"/>
    </location>
</feature>
<dbReference type="OrthoDB" id="6755574at2759"/>
<evidence type="ECO:0000256" key="4">
    <source>
        <dbReference type="ARBA" id="ARBA00022825"/>
    </source>
</evidence>
<keyword evidence="3 9" id="KW-0378">Hydrolase</keyword>
<sequence length="262" mass="29284">MFSLRAFVAFLPWIFLLIVNWSHGSEIINGKEVRPHSLPFMALLKSDQSFCGGILIHPQWVLTAAHCTDMKTVQLGVHSIKNMEQEKKYRQVLNVESRFKHPKYDSCTFENDLRLLKLEKPAKLNKWVKVLKLNNFVKDPKGGSVCLVAGWGETESEMGSDVLLSVNVTVIDRNKCNSPEYYGHNDSSIVISDNMICAGSDGDNFADTCYGDSGGPIICDGVLVGVVSFGENCVRKDRPGVYAFLTQGHLCWIKETMMMAEI</sequence>
<dbReference type="GO" id="GO:0004252">
    <property type="term" value="F:serine-type endopeptidase activity"/>
    <property type="evidence" value="ECO:0007669"/>
    <property type="project" value="UniProtKB-EC"/>
</dbReference>
<evidence type="ECO:0000256" key="7">
    <source>
        <dbReference type="ARBA" id="ARBA00036320"/>
    </source>
</evidence>
<keyword evidence="6" id="KW-1015">Disulfide bond</keyword>
<dbReference type="InterPro" id="IPR033116">
    <property type="entry name" value="TRYPSIN_SER"/>
</dbReference>
<evidence type="ECO:0000256" key="1">
    <source>
        <dbReference type="ARBA" id="ARBA00004239"/>
    </source>
</evidence>
<dbReference type="Ensembl" id="ENSKMAT00000007687.1">
    <property type="protein sequence ID" value="ENSKMAP00000007567.1"/>
    <property type="gene ID" value="ENSKMAG00000005700.1"/>
</dbReference>
<keyword evidence="5" id="KW-0865">Zymogen</keyword>
<feature type="signal peptide" evidence="10">
    <location>
        <begin position="1"/>
        <end position="24"/>
    </location>
</feature>
<dbReference type="PANTHER" id="PTHR24271">
    <property type="entry name" value="KALLIKREIN-RELATED"/>
    <property type="match status" value="1"/>
</dbReference>
<proteinExistence type="predicted"/>
<dbReference type="PROSITE" id="PS00135">
    <property type="entry name" value="TRYPSIN_SER"/>
    <property type="match status" value="1"/>
</dbReference>
<name>A0A3Q3F1L2_KRYMA</name>
<evidence type="ECO:0000313" key="13">
    <source>
        <dbReference type="Proteomes" id="UP000264800"/>
    </source>
</evidence>
<reference evidence="12" key="1">
    <citation type="submission" date="2025-08" db="UniProtKB">
        <authorList>
            <consortium name="Ensembl"/>
        </authorList>
    </citation>
    <scope>IDENTIFICATION</scope>
</reference>
<reference evidence="12" key="2">
    <citation type="submission" date="2025-09" db="UniProtKB">
        <authorList>
            <consortium name="Ensembl"/>
        </authorList>
    </citation>
    <scope>IDENTIFICATION</scope>
</reference>
<comment type="catalytic activity">
    <reaction evidence="7">
        <text>Preferential cleavage: Arg-|-Xaa, Lys-|-Xaa.</text>
        <dbReference type="EC" id="3.4.21.4"/>
    </reaction>
</comment>
<dbReference type="InterPro" id="IPR001254">
    <property type="entry name" value="Trypsin_dom"/>
</dbReference>
<accession>A0A3Q3F1L2</accession>
<evidence type="ECO:0000256" key="9">
    <source>
        <dbReference type="RuleBase" id="RU363034"/>
    </source>
</evidence>
<keyword evidence="4 9" id="KW-0720">Serine protease</keyword>
<dbReference type="GeneID" id="108233660"/>
<dbReference type="InterPro" id="IPR018114">
    <property type="entry name" value="TRYPSIN_HIS"/>
</dbReference>
<dbReference type="GO" id="GO:0006508">
    <property type="term" value="P:proteolysis"/>
    <property type="evidence" value="ECO:0007669"/>
    <property type="project" value="UniProtKB-KW"/>
</dbReference>
<dbReference type="PROSITE" id="PS50240">
    <property type="entry name" value="TRYPSIN_DOM"/>
    <property type="match status" value="1"/>
</dbReference>
<dbReference type="Gene3D" id="2.40.10.10">
    <property type="entry name" value="Trypsin-like serine proteases"/>
    <property type="match status" value="2"/>
</dbReference>